<dbReference type="EMBL" id="CP001739">
    <property type="protein sequence ID" value="ACZ07930.1"/>
    <property type="molecule type" value="Genomic_DNA"/>
</dbReference>
<sequence>MRRSANILILILFFIVCFSAPGYKTTKEADLRLKKDTLTQNNLLIEQAFKDSVSRQKTEIEKLDIHSENISEEMLQVSYFSYLLLNIKFLTTKYEIQEIHYLSPGDALVLVKISVPDIDILIQNKDFNDFIDKKLIERLGSAYATDIEKFSDQEVNELYFLTFIVISESVLEYVPKIKDFKSQIISIKAKKADNIWTLENSVYDYTEF</sequence>
<accession>D1AFP5</accession>
<evidence type="ECO:0000313" key="1">
    <source>
        <dbReference type="EMBL" id="ACZ07930.1"/>
    </source>
</evidence>
<dbReference type="KEGG" id="str:Sterm_1062"/>
<reference evidence="1 2" key="2">
    <citation type="journal article" date="2010" name="Stand. Genomic Sci.">
        <title>Complete genome sequence of Sebaldella termitidis type strain (NCTC 11300).</title>
        <authorList>
            <person name="Harmon-Smith M."/>
            <person name="Celia L."/>
            <person name="Chertkov O."/>
            <person name="Lapidus A."/>
            <person name="Copeland A."/>
            <person name="Glavina Del Rio T."/>
            <person name="Nolan M."/>
            <person name="Lucas S."/>
            <person name="Tice H."/>
            <person name="Cheng J.F."/>
            <person name="Han C."/>
            <person name="Detter J.C."/>
            <person name="Bruce D."/>
            <person name="Goodwin L."/>
            <person name="Pitluck S."/>
            <person name="Pati A."/>
            <person name="Liolios K."/>
            <person name="Ivanova N."/>
            <person name="Mavromatis K."/>
            <person name="Mikhailova N."/>
            <person name="Chen A."/>
            <person name="Palaniappan K."/>
            <person name="Land M."/>
            <person name="Hauser L."/>
            <person name="Chang Y.J."/>
            <person name="Jeffries C.D."/>
            <person name="Brettin T."/>
            <person name="Goker M."/>
            <person name="Beck B."/>
            <person name="Bristow J."/>
            <person name="Eisen J.A."/>
            <person name="Markowitz V."/>
            <person name="Hugenholtz P."/>
            <person name="Kyrpides N.C."/>
            <person name="Klenk H.P."/>
            <person name="Chen F."/>
        </authorList>
    </citation>
    <scope>NUCLEOTIDE SEQUENCE [LARGE SCALE GENOMIC DNA]</scope>
    <source>
        <strain evidence="2">ATCC 33386 / NCTC 11300</strain>
    </source>
</reference>
<protein>
    <submittedName>
        <fullName evidence="1">Uncharacterized protein</fullName>
    </submittedName>
</protein>
<evidence type="ECO:0000313" key="2">
    <source>
        <dbReference type="Proteomes" id="UP000000845"/>
    </source>
</evidence>
<gene>
    <name evidence="1" type="ordered locus">Sterm_1062</name>
</gene>
<dbReference type="RefSeq" id="WP_012860526.1">
    <property type="nucleotide sequence ID" value="NC_013517.1"/>
</dbReference>
<dbReference type="AlphaFoldDB" id="D1AFP5"/>
<proteinExistence type="predicted"/>
<organism evidence="1 2">
    <name type="scientific">Sebaldella termitidis (strain ATCC 33386 / NCTC 11300)</name>
    <dbReference type="NCBI Taxonomy" id="526218"/>
    <lineage>
        <taxon>Bacteria</taxon>
        <taxon>Fusobacteriati</taxon>
        <taxon>Fusobacteriota</taxon>
        <taxon>Fusobacteriia</taxon>
        <taxon>Fusobacteriales</taxon>
        <taxon>Leptotrichiaceae</taxon>
        <taxon>Sebaldella</taxon>
    </lineage>
</organism>
<dbReference type="Proteomes" id="UP000000845">
    <property type="component" value="Chromosome"/>
</dbReference>
<name>D1AFP5_SEBTE</name>
<reference evidence="2" key="1">
    <citation type="submission" date="2009-09" db="EMBL/GenBank/DDBJ databases">
        <title>The complete chromosome of Sebaldella termitidis ATCC 33386.</title>
        <authorList>
            <consortium name="US DOE Joint Genome Institute (JGI-PGF)"/>
            <person name="Lucas S."/>
            <person name="Copeland A."/>
            <person name="Lapidus A."/>
            <person name="Glavina del Rio T."/>
            <person name="Dalin E."/>
            <person name="Tice H."/>
            <person name="Bruce D."/>
            <person name="Goodwin L."/>
            <person name="Pitluck S."/>
            <person name="Kyrpides N."/>
            <person name="Mavromatis K."/>
            <person name="Ivanova N."/>
            <person name="Mikhailova N."/>
            <person name="Sims D."/>
            <person name="Meincke L."/>
            <person name="Brettin T."/>
            <person name="Detter J.C."/>
            <person name="Han C."/>
            <person name="Larimer F."/>
            <person name="Land M."/>
            <person name="Hauser L."/>
            <person name="Markowitz V."/>
            <person name="Cheng J.F."/>
            <person name="Hugenholtz P."/>
            <person name="Woyke T."/>
            <person name="Wu D."/>
            <person name="Eisen J.A."/>
        </authorList>
    </citation>
    <scope>NUCLEOTIDE SEQUENCE [LARGE SCALE GENOMIC DNA]</scope>
    <source>
        <strain evidence="2">ATCC 33386 / NCTC 11300</strain>
    </source>
</reference>
<dbReference type="HOGENOM" id="CLU_1320154_0_0_0"/>
<keyword evidence="2" id="KW-1185">Reference proteome</keyword>